<evidence type="ECO:0000259" key="1">
    <source>
        <dbReference type="PROSITE" id="PS51186"/>
    </source>
</evidence>
<name>A0A402A2Z9_9CHLR</name>
<dbReference type="InterPro" id="IPR000182">
    <property type="entry name" value="GNAT_dom"/>
</dbReference>
<dbReference type="Gene3D" id="3.40.630.30">
    <property type="match status" value="1"/>
</dbReference>
<organism evidence="2 3">
    <name type="scientific">Tengunoibacter tsumagoiensis</name>
    <dbReference type="NCBI Taxonomy" id="2014871"/>
    <lineage>
        <taxon>Bacteria</taxon>
        <taxon>Bacillati</taxon>
        <taxon>Chloroflexota</taxon>
        <taxon>Ktedonobacteria</taxon>
        <taxon>Ktedonobacterales</taxon>
        <taxon>Dictyobacteraceae</taxon>
        <taxon>Tengunoibacter</taxon>
    </lineage>
</organism>
<feature type="domain" description="N-acetyltransferase" evidence="1">
    <location>
        <begin position="10"/>
        <end position="176"/>
    </location>
</feature>
<proteinExistence type="predicted"/>
<evidence type="ECO:0000313" key="2">
    <source>
        <dbReference type="EMBL" id="GCE13416.1"/>
    </source>
</evidence>
<dbReference type="InterPro" id="IPR050276">
    <property type="entry name" value="MshD_Acetyltransferase"/>
</dbReference>
<dbReference type="AlphaFoldDB" id="A0A402A2Z9"/>
<dbReference type="PROSITE" id="PS51186">
    <property type="entry name" value="GNAT"/>
    <property type="match status" value="1"/>
</dbReference>
<gene>
    <name evidence="2" type="primary">yuaI</name>
    <name evidence="2" type="ORF">KTT_32750</name>
</gene>
<keyword evidence="3" id="KW-1185">Reference proteome</keyword>
<keyword evidence="2" id="KW-0808">Transferase</keyword>
<reference evidence="3" key="1">
    <citation type="submission" date="2018-12" db="EMBL/GenBank/DDBJ databases">
        <title>Tengunoibacter tsumagoiensis gen. nov., sp. nov., Dictyobacter kobayashii sp. nov., D. alpinus sp. nov., and D. joshuensis sp. nov. and description of Dictyobacteraceae fam. nov. within the order Ktedonobacterales isolated from Tengu-no-mugimeshi.</title>
        <authorList>
            <person name="Wang C.M."/>
            <person name="Zheng Y."/>
            <person name="Sakai Y."/>
            <person name="Toyoda A."/>
            <person name="Minakuchi Y."/>
            <person name="Abe K."/>
            <person name="Yokota A."/>
            <person name="Yabe S."/>
        </authorList>
    </citation>
    <scope>NUCLEOTIDE SEQUENCE [LARGE SCALE GENOMIC DNA]</scope>
    <source>
        <strain evidence="3">Uno3</strain>
    </source>
</reference>
<comment type="caution">
    <text evidence="2">The sequence shown here is derived from an EMBL/GenBank/DDBJ whole genome shotgun (WGS) entry which is preliminary data.</text>
</comment>
<dbReference type="CDD" id="cd04301">
    <property type="entry name" value="NAT_SF"/>
    <property type="match status" value="1"/>
</dbReference>
<dbReference type="Proteomes" id="UP000287352">
    <property type="component" value="Unassembled WGS sequence"/>
</dbReference>
<dbReference type="PANTHER" id="PTHR43617:SF30">
    <property type="entry name" value="HISTONE ACETYLTRANSFERASE"/>
    <property type="match status" value="1"/>
</dbReference>
<dbReference type="SUPFAM" id="SSF55729">
    <property type="entry name" value="Acyl-CoA N-acyltransferases (Nat)"/>
    <property type="match status" value="1"/>
</dbReference>
<dbReference type="OrthoDB" id="5292888at2"/>
<dbReference type="EMBL" id="BIFR01000001">
    <property type="protein sequence ID" value="GCE13416.1"/>
    <property type="molecule type" value="Genomic_DNA"/>
</dbReference>
<dbReference type="GO" id="GO:0016747">
    <property type="term" value="F:acyltransferase activity, transferring groups other than amino-acyl groups"/>
    <property type="evidence" value="ECO:0007669"/>
    <property type="project" value="InterPro"/>
</dbReference>
<evidence type="ECO:0000313" key="3">
    <source>
        <dbReference type="Proteomes" id="UP000287352"/>
    </source>
</evidence>
<dbReference type="InterPro" id="IPR016181">
    <property type="entry name" value="Acyl_CoA_acyltransferase"/>
</dbReference>
<protein>
    <submittedName>
        <fullName evidence="2">Putative N-acetyltransferase YuaI</fullName>
    </submittedName>
</protein>
<dbReference type="PANTHER" id="PTHR43617">
    <property type="entry name" value="L-AMINO ACID N-ACETYLTRANSFERASE"/>
    <property type="match status" value="1"/>
</dbReference>
<sequence>MKAREGSDMETIRAARQEDAWGMAHVSVDSWRTTYTGIVPADYLDQLSLSSRAQGWLAIVEARQSFTFVAENEQGKIVGLVSGGPGRGEDAYQGELYAIYLLQDYQGMGLGTRLIKILAEHLLKAGIQSMFLWALTENPACRFYEALGGQPFKTQQIEIGGADLQEVAYGWSDLSRLFVR</sequence>
<accession>A0A402A2Z9</accession>
<dbReference type="Pfam" id="PF00583">
    <property type="entry name" value="Acetyltransf_1"/>
    <property type="match status" value="1"/>
</dbReference>